<evidence type="ECO:0000259" key="5">
    <source>
        <dbReference type="Pfam" id="PF02826"/>
    </source>
</evidence>
<dbReference type="InterPro" id="IPR006139">
    <property type="entry name" value="D-isomer_2_OHA_DH_cat_dom"/>
</dbReference>
<dbReference type="Proteomes" id="UP001184614">
    <property type="component" value="Unassembled WGS sequence"/>
</dbReference>
<evidence type="ECO:0000313" key="6">
    <source>
        <dbReference type="EMBL" id="MDR6433211.1"/>
    </source>
</evidence>
<dbReference type="Gene3D" id="3.40.50.720">
    <property type="entry name" value="NAD(P)-binding Rossmann-like Domain"/>
    <property type="match status" value="2"/>
</dbReference>
<protein>
    <submittedName>
        <fullName evidence="6">Glyoxylate reductase</fullName>
        <ecNumber evidence="6">1.1.1.26</ecNumber>
    </submittedName>
</protein>
<keyword evidence="1 3" id="KW-0560">Oxidoreductase</keyword>
<gene>
    <name evidence="6" type="ORF">J2782_002957</name>
</gene>
<evidence type="ECO:0000259" key="4">
    <source>
        <dbReference type="Pfam" id="PF00389"/>
    </source>
</evidence>
<dbReference type="SUPFAM" id="SSF51735">
    <property type="entry name" value="NAD(P)-binding Rossmann-fold domains"/>
    <property type="match status" value="1"/>
</dbReference>
<keyword evidence="7" id="KW-1185">Reference proteome</keyword>
<reference evidence="6 7" key="1">
    <citation type="submission" date="2023-07" db="EMBL/GenBank/DDBJ databases">
        <title>Sorghum-associated microbial communities from plants grown in Nebraska, USA.</title>
        <authorList>
            <person name="Schachtman D."/>
        </authorList>
    </citation>
    <scope>NUCLEOTIDE SEQUENCE [LARGE SCALE GENOMIC DNA]</scope>
    <source>
        <strain evidence="6 7">DS1730</strain>
    </source>
</reference>
<keyword evidence="2" id="KW-0520">NAD</keyword>
<dbReference type="InterPro" id="IPR050223">
    <property type="entry name" value="D-isomer_2-hydroxyacid_DH"/>
</dbReference>
<name>A0ABU1MAZ3_9HYPH</name>
<comment type="similarity">
    <text evidence="3">Belongs to the D-isomer specific 2-hydroxyacid dehydrogenase family.</text>
</comment>
<dbReference type="PANTHER" id="PTHR10996">
    <property type="entry name" value="2-HYDROXYACID DEHYDROGENASE-RELATED"/>
    <property type="match status" value="1"/>
</dbReference>
<dbReference type="PROSITE" id="PS00065">
    <property type="entry name" value="D_2_HYDROXYACID_DH_1"/>
    <property type="match status" value="1"/>
</dbReference>
<comment type="caution">
    <text evidence="6">The sequence shown here is derived from an EMBL/GenBank/DDBJ whole genome shotgun (WGS) entry which is preliminary data.</text>
</comment>
<evidence type="ECO:0000313" key="7">
    <source>
        <dbReference type="Proteomes" id="UP001184614"/>
    </source>
</evidence>
<feature type="domain" description="D-isomer specific 2-hydroxyacid dehydrogenase catalytic" evidence="4">
    <location>
        <begin position="19"/>
        <end position="314"/>
    </location>
</feature>
<organism evidence="6 7">
    <name type="scientific">Brucella pseudogrignonensis</name>
    <dbReference type="NCBI Taxonomy" id="419475"/>
    <lineage>
        <taxon>Bacteria</taxon>
        <taxon>Pseudomonadati</taxon>
        <taxon>Pseudomonadota</taxon>
        <taxon>Alphaproteobacteria</taxon>
        <taxon>Hyphomicrobiales</taxon>
        <taxon>Brucellaceae</taxon>
        <taxon>Brucella/Ochrobactrum group</taxon>
        <taxon>Brucella</taxon>
    </lineage>
</organism>
<dbReference type="EC" id="1.1.1.26" evidence="6"/>
<dbReference type="Pfam" id="PF00389">
    <property type="entry name" value="2-Hacid_dh"/>
    <property type="match status" value="1"/>
</dbReference>
<dbReference type="InterPro" id="IPR006140">
    <property type="entry name" value="D-isomer_DH_NAD-bd"/>
</dbReference>
<dbReference type="EMBL" id="JAVDQT010000004">
    <property type="protein sequence ID" value="MDR6433211.1"/>
    <property type="molecule type" value="Genomic_DNA"/>
</dbReference>
<feature type="domain" description="D-isomer specific 2-hydroxyacid dehydrogenase NAD-binding" evidence="5">
    <location>
        <begin position="108"/>
        <end position="283"/>
    </location>
</feature>
<dbReference type="InterPro" id="IPR029752">
    <property type="entry name" value="D-isomer_DH_CS1"/>
</dbReference>
<sequence length="318" mass="33716">MGKPVVLLGCDFSDRFKALLTESYEVLEPVTKQQVDSAAPLLEDVRALITKGGVSHNQQIVDAAPNLGMVSFFGTGFEGIDLAAASQRNLVVTHSPGANASSVADFAIGLILASTRQIVAADRFVREGKWTSNAVVNMPAVAGVKGAKLGIFGLGSVGSKVAQRAVAFEMDIGYFSRAPKEEYSYQYLSSLEQLADWADILLIAARADSNNRHIIDRNIISRLGANGHLINIARGSLVDSLALAEALERQIIAGAALDVVENEPHLPAQLLNAPNLILSPHIAYATVEARKAQEDMVLSNLNAFFSGASVPNPVSDAA</sequence>
<dbReference type="RefSeq" id="WP_310013796.1">
    <property type="nucleotide sequence ID" value="NZ_JAVDQT010000004.1"/>
</dbReference>
<dbReference type="Pfam" id="PF02826">
    <property type="entry name" value="2-Hacid_dh_C"/>
    <property type="match status" value="1"/>
</dbReference>
<dbReference type="InterPro" id="IPR036291">
    <property type="entry name" value="NAD(P)-bd_dom_sf"/>
</dbReference>
<evidence type="ECO:0000256" key="1">
    <source>
        <dbReference type="ARBA" id="ARBA00023002"/>
    </source>
</evidence>
<proteinExistence type="inferred from homology"/>
<evidence type="ECO:0000256" key="3">
    <source>
        <dbReference type="RuleBase" id="RU003719"/>
    </source>
</evidence>
<accession>A0ABU1MAZ3</accession>
<dbReference type="CDD" id="cd12156">
    <property type="entry name" value="HPPR"/>
    <property type="match status" value="1"/>
</dbReference>
<evidence type="ECO:0000256" key="2">
    <source>
        <dbReference type="ARBA" id="ARBA00023027"/>
    </source>
</evidence>
<dbReference type="SUPFAM" id="SSF52283">
    <property type="entry name" value="Formate/glycerate dehydrogenase catalytic domain-like"/>
    <property type="match status" value="1"/>
</dbReference>
<dbReference type="PANTHER" id="PTHR10996:SF178">
    <property type="entry name" value="2-HYDROXYACID DEHYDROGENASE YGL185C-RELATED"/>
    <property type="match status" value="1"/>
</dbReference>
<dbReference type="GO" id="GO:0047964">
    <property type="term" value="F:glyoxylate reductase (NADH) activity"/>
    <property type="evidence" value="ECO:0007669"/>
    <property type="project" value="UniProtKB-EC"/>
</dbReference>